<evidence type="ECO:0000256" key="1">
    <source>
        <dbReference type="SAM" id="MobiDB-lite"/>
    </source>
</evidence>
<proteinExistence type="predicted"/>
<feature type="chain" id="PRO_5025341651" description="Secreted protein" evidence="2">
    <location>
        <begin position="18"/>
        <end position="79"/>
    </location>
</feature>
<feature type="signal peptide" evidence="2">
    <location>
        <begin position="1"/>
        <end position="17"/>
    </location>
</feature>
<sequence length="79" mass="8434">MLLFGLFTLCAHVNLWSLLPGMPRLQVGPQRASHLCQPSAAPPQATNISPWETSDSQPAAISHRPSDACFADVGMCKCG</sequence>
<evidence type="ECO:0000313" key="4">
    <source>
        <dbReference type="Proteomes" id="UP000799324"/>
    </source>
</evidence>
<accession>A0A6A6T7A4</accession>
<feature type="compositionally biased region" description="Polar residues" evidence="1">
    <location>
        <begin position="44"/>
        <end position="59"/>
    </location>
</feature>
<dbReference type="EMBL" id="MU004352">
    <property type="protein sequence ID" value="KAF2655187.1"/>
    <property type="molecule type" value="Genomic_DNA"/>
</dbReference>
<evidence type="ECO:0000256" key="2">
    <source>
        <dbReference type="SAM" id="SignalP"/>
    </source>
</evidence>
<organism evidence="3 4">
    <name type="scientific">Lophiostoma macrostomum CBS 122681</name>
    <dbReference type="NCBI Taxonomy" id="1314788"/>
    <lineage>
        <taxon>Eukaryota</taxon>
        <taxon>Fungi</taxon>
        <taxon>Dikarya</taxon>
        <taxon>Ascomycota</taxon>
        <taxon>Pezizomycotina</taxon>
        <taxon>Dothideomycetes</taxon>
        <taxon>Pleosporomycetidae</taxon>
        <taxon>Pleosporales</taxon>
        <taxon>Lophiostomataceae</taxon>
        <taxon>Lophiostoma</taxon>
    </lineage>
</organism>
<dbReference type="AlphaFoldDB" id="A0A6A6T7A4"/>
<reference evidence="3" key="1">
    <citation type="journal article" date="2020" name="Stud. Mycol.">
        <title>101 Dothideomycetes genomes: a test case for predicting lifestyles and emergence of pathogens.</title>
        <authorList>
            <person name="Haridas S."/>
            <person name="Albert R."/>
            <person name="Binder M."/>
            <person name="Bloem J."/>
            <person name="Labutti K."/>
            <person name="Salamov A."/>
            <person name="Andreopoulos B."/>
            <person name="Baker S."/>
            <person name="Barry K."/>
            <person name="Bills G."/>
            <person name="Bluhm B."/>
            <person name="Cannon C."/>
            <person name="Castanera R."/>
            <person name="Culley D."/>
            <person name="Daum C."/>
            <person name="Ezra D."/>
            <person name="Gonzalez J."/>
            <person name="Henrissat B."/>
            <person name="Kuo A."/>
            <person name="Liang C."/>
            <person name="Lipzen A."/>
            <person name="Lutzoni F."/>
            <person name="Magnuson J."/>
            <person name="Mondo S."/>
            <person name="Nolan M."/>
            <person name="Ohm R."/>
            <person name="Pangilinan J."/>
            <person name="Park H.-J."/>
            <person name="Ramirez L."/>
            <person name="Alfaro M."/>
            <person name="Sun H."/>
            <person name="Tritt A."/>
            <person name="Yoshinaga Y."/>
            <person name="Zwiers L.-H."/>
            <person name="Turgeon B."/>
            <person name="Goodwin S."/>
            <person name="Spatafora J."/>
            <person name="Crous P."/>
            <person name="Grigoriev I."/>
        </authorList>
    </citation>
    <scope>NUCLEOTIDE SEQUENCE</scope>
    <source>
        <strain evidence="3">CBS 122681</strain>
    </source>
</reference>
<dbReference type="Proteomes" id="UP000799324">
    <property type="component" value="Unassembled WGS sequence"/>
</dbReference>
<gene>
    <name evidence="3" type="ORF">K491DRAFT_693081</name>
</gene>
<evidence type="ECO:0000313" key="3">
    <source>
        <dbReference type="EMBL" id="KAF2655187.1"/>
    </source>
</evidence>
<protein>
    <recommendedName>
        <fullName evidence="5">Secreted protein</fullName>
    </recommendedName>
</protein>
<feature type="region of interest" description="Disordered" evidence="1">
    <location>
        <begin position="36"/>
        <end position="59"/>
    </location>
</feature>
<keyword evidence="4" id="KW-1185">Reference proteome</keyword>
<name>A0A6A6T7A4_9PLEO</name>
<keyword evidence="2" id="KW-0732">Signal</keyword>
<evidence type="ECO:0008006" key="5">
    <source>
        <dbReference type="Google" id="ProtNLM"/>
    </source>
</evidence>